<dbReference type="Gene3D" id="2.40.420.20">
    <property type="match status" value="1"/>
</dbReference>
<feature type="chain" id="PRO_5047069814" evidence="2">
    <location>
        <begin position="23"/>
        <end position="353"/>
    </location>
</feature>
<dbReference type="Proteomes" id="UP001597413">
    <property type="component" value="Unassembled WGS sequence"/>
</dbReference>
<accession>A0ABW5A6Q4</accession>
<organism evidence="4 5">
    <name type="scientific">Rhodobacter lacus</name>
    <dbReference type="NCBI Taxonomy" id="1641972"/>
    <lineage>
        <taxon>Bacteria</taxon>
        <taxon>Pseudomonadati</taxon>
        <taxon>Pseudomonadota</taxon>
        <taxon>Alphaproteobacteria</taxon>
        <taxon>Rhodobacterales</taxon>
        <taxon>Rhodobacter group</taxon>
        <taxon>Rhodobacter</taxon>
    </lineage>
</organism>
<dbReference type="InterPro" id="IPR006143">
    <property type="entry name" value="RND_pump_MFP"/>
</dbReference>
<protein>
    <submittedName>
        <fullName evidence="4">Efflux RND transporter periplasmic adaptor subunit</fullName>
    </submittedName>
</protein>
<dbReference type="NCBIfam" id="TIGR01730">
    <property type="entry name" value="RND_mfp"/>
    <property type="match status" value="1"/>
</dbReference>
<reference evidence="5" key="1">
    <citation type="journal article" date="2019" name="Int. J. Syst. Evol. Microbiol.">
        <title>The Global Catalogue of Microorganisms (GCM) 10K type strain sequencing project: providing services to taxonomists for standard genome sequencing and annotation.</title>
        <authorList>
            <consortium name="The Broad Institute Genomics Platform"/>
            <consortium name="The Broad Institute Genome Sequencing Center for Infectious Disease"/>
            <person name="Wu L."/>
            <person name="Ma J."/>
        </authorList>
    </citation>
    <scope>NUCLEOTIDE SEQUENCE [LARGE SCALE GENOMIC DNA]</scope>
    <source>
        <strain evidence="5">CCUG 55131</strain>
    </source>
</reference>
<dbReference type="PANTHER" id="PTHR30469">
    <property type="entry name" value="MULTIDRUG RESISTANCE PROTEIN MDTA"/>
    <property type="match status" value="1"/>
</dbReference>
<proteinExistence type="inferred from homology"/>
<evidence type="ECO:0000313" key="5">
    <source>
        <dbReference type="Proteomes" id="UP001597413"/>
    </source>
</evidence>
<dbReference type="Gene3D" id="2.40.30.170">
    <property type="match status" value="1"/>
</dbReference>
<gene>
    <name evidence="4" type="ORF">ACFSM0_05465</name>
</gene>
<dbReference type="PANTHER" id="PTHR30469:SF15">
    <property type="entry name" value="HLYD FAMILY OF SECRETION PROTEINS"/>
    <property type="match status" value="1"/>
</dbReference>
<dbReference type="RefSeq" id="WP_377388121.1">
    <property type="nucleotide sequence ID" value="NZ_JBHUIX010000005.1"/>
</dbReference>
<feature type="signal peptide" evidence="2">
    <location>
        <begin position="1"/>
        <end position="22"/>
    </location>
</feature>
<dbReference type="InterPro" id="IPR058627">
    <property type="entry name" value="MdtA-like_C"/>
</dbReference>
<comment type="caution">
    <text evidence="4">The sequence shown here is derived from an EMBL/GenBank/DDBJ whole genome shotgun (WGS) entry which is preliminary data.</text>
</comment>
<evidence type="ECO:0000313" key="4">
    <source>
        <dbReference type="EMBL" id="MFD2173535.1"/>
    </source>
</evidence>
<keyword evidence="2" id="KW-0732">Signal</keyword>
<dbReference type="Gene3D" id="2.40.50.100">
    <property type="match status" value="1"/>
</dbReference>
<evidence type="ECO:0000256" key="2">
    <source>
        <dbReference type="SAM" id="SignalP"/>
    </source>
</evidence>
<dbReference type="EMBL" id="JBHUIX010000005">
    <property type="protein sequence ID" value="MFD2173535.1"/>
    <property type="molecule type" value="Genomic_DNA"/>
</dbReference>
<comment type="similarity">
    <text evidence="1">Belongs to the membrane fusion protein (MFP) (TC 8.A.1) family.</text>
</comment>
<evidence type="ECO:0000259" key="3">
    <source>
        <dbReference type="Pfam" id="PF25967"/>
    </source>
</evidence>
<sequence>MSALRPAAALFLALCMPLAVLHAEEAPPRPVVSEIVTGSAMTARLFPGVIAATVETTLAFQTAGRIATRPVDLGDSVETGAVLATLDQVTLAEDVAAAEAGRNAARAEAEFAAQSLARAEELHRRGVAPKATLEAAQAKDISARAAVEAAEADLARARDAAHYGTLTAPAAGIVSRILAEPGTVVSAGTPVLRLATEAGREAVIDVPDDVLAVLPEAAPFSIAARYEDALVTEGRLRLVEPVADPSTRAHRLRITLADEGQGFRLGALVSARLELPRATLLTVPLAAIWGPEAQPMVWRLDAERRARPAPVTLGQQIGPRVVITSGLAEGDEVVIRGIHSLTEGQRLGARVDP</sequence>
<dbReference type="Gene3D" id="1.10.287.470">
    <property type="entry name" value="Helix hairpin bin"/>
    <property type="match status" value="1"/>
</dbReference>
<feature type="domain" description="Multidrug resistance protein MdtA-like C-terminal permuted SH3" evidence="3">
    <location>
        <begin position="281"/>
        <end position="338"/>
    </location>
</feature>
<name>A0ABW5A6Q4_9RHOB</name>
<evidence type="ECO:0000256" key="1">
    <source>
        <dbReference type="ARBA" id="ARBA00009477"/>
    </source>
</evidence>
<dbReference type="Pfam" id="PF25967">
    <property type="entry name" value="RND-MFP_C"/>
    <property type="match status" value="1"/>
</dbReference>
<dbReference type="SUPFAM" id="SSF111369">
    <property type="entry name" value="HlyD-like secretion proteins"/>
    <property type="match status" value="1"/>
</dbReference>
<keyword evidence="5" id="KW-1185">Reference proteome</keyword>